<evidence type="ECO:0000313" key="1">
    <source>
        <dbReference type="EMBL" id="MBI4251052.1"/>
    </source>
</evidence>
<dbReference type="AlphaFoldDB" id="A0A932ZS29"/>
<reference evidence="1" key="1">
    <citation type="submission" date="2020-07" db="EMBL/GenBank/DDBJ databases">
        <title>Huge and variable diversity of episymbiotic CPR bacteria and DPANN archaea in groundwater ecosystems.</title>
        <authorList>
            <person name="He C.Y."/>
            <person name="Keren R."/>
            <person name="Whittaker M."/>
            <person name="Farag I.F."/>
            <person name="Doudna J."/>
            <person name="Cate J.H.D."/>
            <person name="Banfield J.F."/>
        </authorList>
    </citation>
    <scope>NUCLEOTIDE SEQUENCE</scope>
    <source>
        <strain evidence="1">NC_groundwater_1370_Ag_S-0.2um_69_93</strain>
    </source>
</reference>
<organism evidence="1 2">
    <name type="scientific">Tectimicrobiota bacterium</name>
    <dbReference type="NCBI Taxonomy" id="2528274"/>
    <lineage>
        <taxon>Bacteria</taxon>
        <taxon>Pseudomonadati</taxon>
        <taxon>Nitrospinota/Tectimicrobiota group</taxon>
        <taxon>Candidatus Tectimicrobiota</taxon>
    </lineage>
</organism>
<protein>
    <submittedName>
        <fullName evidence="1">Uncharacterized protein</fullName>
    </submittedName>
</protein>
<name>A0A932ZS29_UNCTE</name>
<sequence length="88" mass="9535">MGLVARAIEAAGVPTVSVSIVKEITLQVRPPRALFLRWPLGHPLGEPGRPAQQRQVMLDALGLLETAAAPGALLEPGYSWKRHKYEGE</sequence>
<accession>A0A932ZS29</accession>
<gene>
    <name evidence="1" type="ORF">HY618_01200</name>
</gene>
<dbReference type="Proteomes" id="UP000752292">
    <property type="component" value="Unassembled WGS sequence"/>
</dbReference>
<proteinExistence type="predicted"/>
<evidence type="ECO:0000313" key="2">
    <source>
        <dbReference type="Proteomes" id="UP000752292"/>
    </source>
</evidence>
<dbReference type="EMBL" id="JACQRX010000052">
    <property type="protein sequence ID" value="MBI4251052.1"/>
    <property type="molecule type" value="Genomic_DNA"/>
</dbReference>
<comment type="caution">
    <text evidence="1">The sequence shown here is derived from an EMBL/GenBank/DDBJ whole genome shotgun (WGS) entry which is preliminary data.</text>
</comment>